<keyword evidence="3" id="KW-1185">Reference proteome</keyword>
<name>A0A0N4U8L7_DRAME</name>
<evidence type="ECO:0000313" key="3">
    <source>
        <dbReference type="Proteomes" id="UP000274756"/>
    </source>
</evidence>
<evidence type="ECO:0000313" key="2">
    <source>
        <dbReference type="Proteomes" id="UP000038040"/>
    </source>
</evidence>
<dbReference type="Proteomes" id="UP000274756">
    <property type="component" value="Unassembled WGS sequence"/>
</dbReference>
<proteinExistence type="predicted"/>
<protein>
    <submittedName>
        <fullName evidence="4">F-box domain-containing protein</fullName>
    </submittedName>
</protein>
<sequence>MADDNIEHDVSDAACKLGIIMQSSYYFMENILRNMSGENVRRLQRVCKNFYLFCEKFRYDNCETLVIWRKRKDTYDWSWSDCDVEGVKDFLKEYSAIPRFIFLFSETTDLSNDLNSILHSSSSFFCGLTENKFKYRNLCRRGRAYFNALKAGINGFILPYGLLNRMDVCIRTKAFT</sequence>
<dbReference type="AlphaFoldDB" id="A0A0N4U8L7"/>
<dbReference type="WBParaSite" id="DME_0000339801-mRNA-1">
    <property type="protein sequence ID" value="DME_0000339801-mRNA-1"/>
    <property type="gene ID" value="DME_0000339801"/>
</dbReference>
<accession>A0A0N4U8L7</accession>
<evidence type="ECO:0000313" key="4">
    <source>
        <dbReference type="WBParaSite" id="DME_0000339801-mRNA-1"/>
    </source>
</evidence>
<gene>
    <name evidence="1" type="ORF">DME_LOCUS264</name>
</gene>
<evidence type="ECO:0000313" key="1">
    <source>
        <dbReference type="EMBL" id="VDN50291.1"/>
    </source>
</evidence>
<dbReference type="Proteomes" id="UP000038040">
    <property type="component" value="Unplaced"/>
</dbReference>
<organism evidence="2 4">
    <name type="scientific">Dracunculus medinensis</name>
    <name type="common">Guinea worm</name>
    <dbReference type="NCBI Taxonomy" id="318479"/>
    <lineage>
        <taxon>Eukaryota</taxon>
        <taxon>Metazoa</taxon>
        <taxon>Ecdysozoa</taxon>
        <taxon>Nematoda</taxon>
        <taxon>Chromadorea</taxon>
        <taxon>Rhabditida</taxon>
        <taxon>Spirurina</taxon>
        <taxon>Dracunculoidea</taxon>
        <taxon>Dracunculidae</taxon>
        <taxon>Dracunculus</taxon>
    </lineage>
</organism>
<reference evidence="1 3" key="2">
    <citation type="submission" date="2018-11" db="EMBL/GenBank/DDBJ databases">
        <authorList>
            <consortium name="Pathogen Informatics"/>
        </authorList>
    </citation>
    <scope>NUCLEOTIDE SEQUENCE [LARGE SCALE GENOMIC DNA]</scope>
</reference>
<reference evidence="4" key="1">
    <citation type="submission" date="2017-02" db="UniProtKB">
        <authorList>
            <consortium name="WormBaseParasite"/>
        </authorList>
    </citation>
    <scope>IDENTIFICATION</scope>
</reference>
<dbReference type="EMBL" id="UYYG01000002">
    <property type="protein sequence ID" value="VDN50291.1"/>
    <property type="molecule type" value="Genomic_DNA"/>
</dbReference>